<keyword evidence="2" id="KW-1185">Reference proteome</keyword>
<dbReference type="AlphaFoldDB" id="A0AAE0U2Z3"/>
<sequence length="100" mass="10917">MAQSITEVADPPQTIDCGPNATRQWCLSLGAHTWGVMPQNADPTITKAVFHPYRRAVPGFTTHLPHTQPLIVLGTLSGTTTYSIYANILVVLNTLVLLKY</sequence>
<protein>
    <submittedName>
        <fullName evidence="1">Uncharacterized protein</fullName>
    </submittedName>
</protein>
<accession>A0AAE0U2Z3</accession>
<name>A0AAE0U2Z3_SORBR</name>
<dbReference type="EMBL" id="JAUTDP010000014">
    <property type="protein sequence ID" value="KAK3389002.1"/>
    <property type="molecule type" value="Genomic_DNA"/>
</dbReference>
<proteinExistence type="predicted"/>
<gene>
    <name evidence="1" type="ORF">B0T20DRAFT_397319</name>
</gene>
<dbReference type="Proteomes" id="UP001281003">
    <property type="component" value="Unassembled WGS sequence"/>
</dbReference>
<reference evidence="1" key="1">
    <citation type="journal article" date="2023" name="Mol. Phylogenet. Evol.">
        <title>Genome-scale phylogeny and comparative genomics of the fungal order Sordariales.</title>
        <authorList>
            <person name="Hensen N."/>
            <person name="Bonometti L."/>
            <person name="Westerberg I."/>
            <person name="Brannstrom I.O."/>
            <person name="Guillou S."/>
            <person name="Cros-Aarteil S."/>
            <person name="Calhoun S."/>
            <person name="Haridas S."/>
            <person name="Kuo A."/>
            <person name="Mondo S."/>
            <person name="Pangilinan J."/>
            <person name="Riley R."/>
            <person name="LaButti K."/>
            <person name="Andreopoulos B."/>
            <person name="Lipzen A."/>
            <person name="Chen C."/>
            <person name="Yan M."/>
            <person name="Daum C."/>
            <person name="Ng V."/>
            <person name="Clum A."/>
            <person name="Steindorff A."/>
            <person name="Ohm R.A."/>
            <person name="Martin F."/>
            <person name="Silar P."/>
            <person name="Natvig D.O."/>
            <person name="Lalanne C."/>
            <person name="Gautier V."/>
            <person name="Ament-Velasquez S.L."/>
            <person name="Kruys A."/>
            <person name="Hutchinson M.I."/>
            <person name="Powell A.J."/>
            <person name="Barry K."/>
            <person name="Miller A.N."/>
            <person name="Grigoriev I.V."/>
            <person name="Debuchy R."/>
            <person name="Gladieux P."/>
            <person name="Hiltunen Thoren M."/>
            <person name="Johannesson H."/>
        </authorList>
    </citation>
    <scope>NUCLEOTIDE SEQUENCE</scope>
    <source>
        <strain evidence="1">FGSC 1904</strain>
    </source>
</reference>
<evidence type="ECO:0000313" key="2">
    <source>
        <dbReference type="Proteomes" id="UP001281003"/>
    </source>
</evidence>
<organism evidence="1 2">
    <name type="scientific">Sordaria brevicollis</name>
    <dbReference type="NCBI Taxonomy" id="83679"/>
    <lineage>
        <taxon>Eukaryota</taxon>
        <taxon>Fungi</taxon>
        <taxon>Dikarya</taxon>
        <taxon>Ascomycota</taxon>
        <taxon>Pezizomycotina</taxon>
        <taxon>Sordariomycetes</taxon>
        <taxon>Sordariomycetidae</taxon>
        <taxon>Sordariales</taxon>
        <taxon>Sordariaceae</taxon>
        <taxon>Sordaria</taxon>
    </lineage>
</organism>
<reference evidence="1" key="2">
    <citation type="submission" date="2023-07" db="EMBL/GenBank/DDBJ databases">
        <authorList>
            <consortium name="Lawrence Berkeley National Laboratory"/>
            <person name="Haridas S."/>
            <person name="Hensen N."/>
            <person name="Bonometti L."/>
            <person name="Westerberg I."/>
            <person name="Brannstrom I.O."/>
            <person name="Guillou S."/>
            <person name="Cros-Aarteil S."/>
            <person name="Calhoun S."/>
            <person name="Kuo A."/>
            <person name="Mondo S."/>
            <person name="Pangilinan J."/>
            <person name="Riley R."/>
            <person name="LaButti K."/>
            <person name="Andreopoulos B."/>
            <person name="Lipzen A."/>
            <person name="Chen C."/>
            <person name="Yanf M."/>
            <person name="Daum C."/>
            <person name="Ng V."/>
            <person name="Clum A."/>
            <person name="Steindorff A."/>
            <person name="Ohm R."/>
            <person name="Martin F."/>
            <person name="Silar P."/>
            <person name="Natvig D."/>
            <person name="Lalanne C."/>
            <person name="Gautier V."/>
            <person name="Ament-velasquez S.L."/>
            <person name="Kruys A."/>
            <person name="Hutchinson M.I."/>
            <person name="Powell A.J."/>
            <person name="Barry K."/>
            <person name="Miller A.N."/>
            <person name="Grigoriev I.V."/>
            <person name="Debuchy R."/>
            <person name="Gladieux P."/>
            <person name="Thoren M.H."/>
            <person name="Johannesson H."/>
        </authorList>
    </citation>
    <scope>NUCLEOTIDE SEQUENCE</scope>
    <source>
        <strain evidence="1">FGSC 1904</strain>
    </source>
</reference>
<comment type="caution">
    <text evidence="1">The sequence shown here is derived from an EMBL/GenBank/DDBJ whole genome shotgun (WGS) entry which is preliminary data.</text>
</comment>
<evidence type="ECO:0000313" key="1">
    <source>
        <dbReference type="EMBL" id="KAK3389002.1"/>
    </source>
</evidence>